<organism evidence="1 4">
    <name type="scientific">Streptococcus suis</name>
    <dbReference type="NCBI Taxonomy" id="1307"/>
    <lineage>
        <taxon>Bacteria</taxon>
        <taxon>Bacillati</taxon>
        <taxon>Bacillota</taxon>
        <taxon>Bacilli</taxon>
        <taxon>Lactobacillales</taxon>
        <taxon>Streptococcaceae</taxon>
        <taxon>Streptococcus</taxon>
    </lineage>
</organism>
<evidence type="ECO:0000313" key="4">
    <source>
        <dbReference type="Proteomes" id="UP000072083"/>
    </source>
</evidence>
<gene>
    <name evidence="1" type="ORF">ERS132406_01110</name>
    <name evidence="2" type="ORF">ERS132525_01339</name>
</gene>
<accession>A0A0Z8G6K9</accession>
<dbReference type="EMBL" id="FIGZ01000010">
    <property type="protein sequence ID" value="CYU93116.1"/>
    <property type="molecule type" value="Genomic_DNA"/>
</dbReference>
<evidence type="ECO:0000313" key="2">
    <source>
        <dbReference type="EMBL" id="CYX61492.1"/>
    </source>
</evidence>
<evidence type="ECO:0000313" key="3">
    <source>
        <dbReference type="Proteomes" id="UP000071601"/>
    </source>
</evidence>
<name>A0A0Z8G6K9_STRSU</name>
<dbReference type="AlphaFoldDB" id="A0A0Z8G6K9"/>
<dbReference type="Proteomes" id="UP000072083">
    <property type="component" value="Unassembled WGS sequence"/>
</dbReference>
<sequence>MTNFQTYLGYGQPYRMADEHIWKDRRPTLEHIKEQQRLKKLKKKRKRGK</sequence>
<dbReference type="RefSeq" id="WP_172046019.1">
    <property type="nucleotide sequence ID" value="NZ_CEEJ01000167.1"/>
</dbReference>
<evidence type="ECO:0000313" key="1">
    <source>
        <dbReference type="EMBL" id="CYU93116.1"/>
    </source>
</evidence>
<proteinExistence type="predicted"/>
<protein>
    <submittedName>
        <fullName evidence="1">Uncharacterized protein</fullName>
    </submittedName>
</protein>
<dbReference type="Proteomes" id="UP000071601">
    <property type="component" value="Unassembled WGS sequence"/>
</dbReference>
<dbReference type="EMBL" id="FILR01000012">
    <property type="protein sequence ID" value="CYX61492.1"/>
    <property type="molecule type" value="Genomic_DNA"/>
</dbReference>
<reference evidence="3 4" key="1">
    <citation type="submission" date="2016-02" db="EMBL/GenBank/DDBJ databases">
        <authorList>
            <consortium name="Pathogen Informatics"/>
        </authorList>
    </citation>
    <scope>NUCLEOTIDE SEQUENCE [LARGE SCALE GENOMIC DNA]</scope>
    <source>
        <strain evidence="1 4">LSS44</strain>
        <strain evidence="2 3">SS985</strain>
    </source>
</reference>